<dbReference type="SUPFAM" id="SSF56601">
    <property type="entry name" value="beta-lactamase/transpeptidase-like"/>
    <property type="match status" value="1"/>
</dbReference>
<evidence type="ECO:0000313" key="2">
    <source>
        <dbReference type="Proteomes" id="UP001243846"/>
    </source>
</evidence>
<name>A0ABT8D689_9RHOB</name>
<dbReference type="InterPro" id="IPR012338">
    <property type="entry name" value="Beta-lactam/transpept-like"/>
</dbReference>
<gene>
    <name evidence="1" type="ORF">QWZ10_08785</name>
</gene>
<evidence type="ECO:0000313" key="1">
    <source>
        <dbReference type="EMBL" id="MDN3711896.1"/>
    </source>
</evidence>
<organism evidence="1 2">
    <name type="scientific">Paracoccus cavernae</name>
    <dbReference type="NCBI Taxonomy" id="1571207"/>
    <lineage>
        <taxon>Bacteria</taxon>
        <taxon>Pseudomonadati</taxon>
        <taxon>Pseudomonadota</taxon>
        <taxon>Alphaproteobacteria</taxon>
        <taxon>Rhodobacterales</taxon>
        <taxon>Paracoccaceae</taxon>
        <taxon>Paracoccus</taxon>
    </lineage>
</organism>
<protein>
    <submittedName>
        <fullName evidence="1">Serine hydrolase</fullName>
    </submittedName>
</protein>
<sequence>MIWTARRAAALPGPVLDAAGDHPQLRAIAVWSGGAEIAARGYRNWTPDEPTNIKSASKSVVSALVGMALARGVFSGTDQPIAGILAPRCLPIPILCSSRSRSAIFVDAGGARAAVGRGLRPMGQQPQLGAPRFGRADGGPAGGGCCIRPPRRICSRRC</sequence>
<accession>A0ABT8D689</accession>
<comment type="caution">
    <text evidence="1">The sequence shown here is derived from an EMBL/GenBank/DDBJ whole genome shotgun (WGS) entry which is preliminary data.</text>
</comment>
<dbReference type="EMBL" id="JAUFRC010000001">
    <property type="protein sequence ID" value="MDN3711896.1"/>
    <property type="molecule type" value="Genomic_DNA"/>
</dbReference>
<dbReference type="Gene3D" id="3.40.710.10">
    <property type="entry name" value="DD-peptidase/beta-lactamase superfamily"/>
    <property type="match status" value="1"/>
</dbReference>
<proteinExistence type="predicted"/>
<reference evidence="2" key="1">
    <citation type="journal article" date="2019" name="Int. J. Syst. Evol. Microbiol.">
        <title>The Global Catalogue of Microorganisms (GCM) 10K type strain sequencing project: providing services to taxonomists for standard genome sequencing and annotation.</title>
        <authorList>
            <consortium name="The Broad Institute Genomics Platform"/>
            <consortium name="The Broad Institute Genome Sequencing Center for Infectious Disease"/>
            <person name="Wu L."/>
            <person name="Ma J."/>
        </authorList>
    </citation>
    <scope>NUCLEOTIDE SEQUENCE [LARGE SCALE GENOMIC DNA]</scope>
    <source>
        <strain evidence="2">CECT 8482</strain>
    </source>
</reference>
<dbReference type="GO" id="GO:0016787">
    <property type="term" value="F:hydrolase activity"/>
    <property type="evidence" value="ECO:0007669"/>
    <property type="project" value="UniProtKB-KW"/>
</dbReference>
<keyword evidence="2" id="KW-1185">Reference proteome</keyword>
<dbReference type="Proteomes" id="UP001243846">
    <property type="component" value="Unassembled WGS sequence"/>
</dbReference>
<keyword evidence="1" id="KW-0378">Hydrolase</keyword>